<dbReference type="PANTHER" id="PTHR43767:SF11">
    <property type="entry name" value="MEDIUM-CHAIN-FATTY-ACID--COA LIGASE"/>
    <property type="match status" value="1"/>
</dbReference>
<dbReference type="InterPro" id="IPR050237">
    <property type="entry name" value="ATP-dep_AMP-bd_enzyme"/>
</dbReference>
<evidence type="ECO:0000259" key="2">
    <source>
        <dbReference type="Pfam" id="PF13193"/>
    </source>
</evidence>
<dbReference type="InterPro" id="IPR025110">
    <property type="entry name" value="AMP-bd_C"/>
</dbReference>
<name>A0ABZ2TYF4_9ACTN</name>
<dbReference type="Gene3D" id="3.40.50.12780">
    <property type="entry name" value="N-terminal domain of ligase-like"/>
    <property type="match status" value="1"/>
</dbReference>
<accession>A0ABZ2TYF4</accession>
<keyword evidence="4" id="KW-1185">Reference proteome</keyword>
<dbReference type="SUPFAM" id="SSF56801">
    <property type="entry name" value="Acetyl-CoA synthetase-like"/>
    <property type="match status" value="1"/>
</dbReference>
<dbReference type="Gene3D" id="3.30.300.30">
    <property type="match status" value="1"/>
</dbReference>
<dbReference type="InterPro" id="IPR000873">
    <property type="entry name" value="AMP-dep_synth/lig_dom"/>
</dbReference>
<keyword evidence="3" id="KW-0436">Ligase</keyword>
<dbReference type="NCBIfam" id="NF004837">
    <property type="entry name" value="PRK06187.1"/>
    <property type="match status" value="1"/>
</dbReference>
<dbReference type="EMBL" id="CP136137">
    <property type="protein sequence ID" value="WYY06340.1"/>
    <property type="molecule type" value="Genomic_DNA"/>
</dbReference>
<dbReference type="PANTHER" id="PTHR43767">
    <property type="entry name" value="LONG-CHAIN-FATTY-ACID--COA LIGASE"/>
    <property type="match status" value="1"/>
</dbReference>
<dbReference type="InterPro" id="IPR042099">
    <property type="entry name" value="ANL_N_sf"/>
</dbReference>
<dbReference type="InterPro" id="IPR045851">
    <property type="entry name" value="AMP-bd_C_sf"/>
</dbReference>
<reference evidence="3 4" key="1">
    <citation type="journal article" date="2023" name="Virus Evol.">
        <title>Computational host range prediction-The good, the bad, and the ugly.</title>
        <authorList>
            <person name="Howell A.A."/>
            <person name="Versoza C.J."/>
            <person name="Pfeifer S.P."/>
        </authorList>
    </citation>
    <scope>NUCLEOTIDE SEQUENCE [LARGE SCALE GENOMIC DNA]</scope>
    <source>
        <strain evidence="3 4">1610/1b</strain>
    </source>
</reference>
<feature type="domain" description="AMP-binding enzyme C-terminal" evidence="2">
    <location>
        <begin position="439"/>
        <end position="511"/>
    </location>
</feature>
<proteinExistence type="predicted"/>
<sequence length="524" mass="57251">MLATMMDRPLLVSSLLWRAENVFPERVNVSCDGDVDVDFTYRELGVQARRLGGALQGLGVESGTRVASLAWNTLRHLAAYYAVPGIGAILHTVNHRMSPEHIAYTMQKAQDEVLLVDADLLPLVAPVMSEIPLLRHVVILGDGAVRDEGSGLPESVTVWWFDELVRDSEPLAEFPEFDETTAAAICFTSGTTGLPKGVVYSHRSIVLHAMAIIAAGGVAVDGSKAYLLGTQMSHVLSWGVPYAGPLQGARLILPGPHPSPDEYLRIVTEQAPDVFVGAPAVVALMRERYEADPEQYDLSSLTTLWLGGQVPPAGLVKWWAERGAVSVNGWGMTETSPMGTFSHTADSQGRPLPLFEIRIVDDEGQAVSWDGEASGELQVRSPWVTGTYLHDERSAESFDDGWLKSGDVATVDPGGQVQIRDRAKDLIKSGGEWISSVDLENALTLHPAVLDAAVIAVPHETWQERPVAWVQVSSEVGDEELRDYLAARVPKFWTPDAFVRVEAIPRTSVGKLDKVRMRREWRDA</sequence>
<protein>
    <submittedName>
        <fullName evidence="3">Long-chain fatty acid--CoA ligase</fullName>
    </submittedName>
</protein>
<evidence type="ECO:0000259" key="1">
    <source>
        <dbReference type="Pfam" id="PF00501"/>
    </source>
</evidence>
<evidence type="ECO:0000313" key="3">
    <source>
        <dbReference type="EMBL" id="WYY06340.1"/>
    </source>
</evidence>
<gene>
    <name evidence="3" type="ORF">RVF87_14850</name>
</gene>
<dbReference type="GO" id="GO:0016874">
    <property type="term" value="F:ligase activity"/>
    <property type="evidence" value="ECO:0007669"/>
    <property type="project" value="UniProtKB-KW"/>
</dbReference>
<dbReference type="PROSITE" id="PS00455">
    <property type="entry name" value="AMP_BINDING"/>
    <property type="match status" value="1"/>
</dbReference>
<dbReference type="Pfam" id="PF13193">
    <property type="entry name" value="AMP-binding_C"/>
    <property type="match status" value="1"/>
</dbReference>
<dbReference type="Proteomes" id="UP001479933">
    <property type="component" value="Chromosome"/>
</dbReference>
<dbReference type="InterPro" id="IPR020845">
    <property type="entry name" value="AMP-binding_CS"/>
</dbReference>
<dbReference type="Pfam" id="PF00501">
    <property type="entry name" value="AMP-binding"/>
    <property type="match status" value="1"/>
</dbReference>
<organism evidence="3 4">
    <name type="scientific">Gordonia hydrophobica</name>
    <dbReference type="NCBI Taxonomy" id="40516"/>
    <lineage>
        <taxon>Bacteria</taxon>
        <taxon>Bacillati</taxon>
        <taxon>Actinomycetota</taxon>
        <taxon>Actinomycetes</taxon>
        <taxon>Mycobacteriales</taxon>
        <taxon>Gordoniaceae</taxon>
        <taxon>Gordonia</taxon>
    </lineage>
</organism>
<dbReference type="CDD" id="cd12119">
    <property type="entry name" value="ttLC_FACS_AlkK_like"/>
    <property type="match status" value="1"/>
</dbReference>
<evidence type="ECO:0000313" key="4">
    <source>
        <dbReference type="Proteomes" id="UP001479933"/>
    </source>
</evidence>
<dbReference type="RefSeq" id="WP_066162385.1">
    <property type="nucleotide sequence ID" value="NZ_CP136137.1"/>
</dbReference>
<feature type="domain" description="AMP-dependent synthetase/ligase" evidence="1">
    <location>
        <begin position="18"/>
        <end position="389"/>
    </location>
</feature>